<dbReference type="AlphaFoldDB" id="A0A5D3BNH7"/>
<evidence type="ECO:0000313" key="3">
    <source>
        <dbReference type="Proteomes" id="UP000321947"/>
    </source>
</evidence>
<dbReference type="Proteomes" id="UP000321947">
    <property type="component" value="Unassembled WGS sequence"/>
</dbReference>
<dbReference type="EMBL" id="SSTD01017617">
    <property type="protein sequence ID" value="TYJ99708.1"/>
    <property type="molecule type" value="Genomic_DNA"/>
</dbReference>
<dbReference type="GO" id="GO:0006508">
    <property type="term" value="P:proteolysis"/>
    <property type="evidence" value="ECO:0007669"/>
    <property type="project" value="UniProtKB-KW"/>
</dbReference>
<keyword evidence="2" id="KW-0378">Hydrolase</keyword>
<dbReference type="Pfam" id="PF03732">
    <property type="entry name" value="Retrotrans_gag"/>
    <property type="match status" value="1"/>
</dbReference>
<sequence length="210" mass="24270">MIRAALTPFHFAQQIQAALTQTQATLAQALVVPQIMPDQLSAEAKHLRDFRKYNPKTFDVSMDNPTKAQMWLTSIETIFRYMKFPNDQKFKESFYAKFFSTNVKYAKQQEFLNLEQGDMTVEQYDVEPTTHADALHLALDLSLYERVDLSKAAGRGSTLGQKRKVESQIAVTLQQYLRSGGIFQRHHQELPTAGRRLRELPFCRRCERAH</sequence>
<keyword evidence="2" id="KW-0645">Protease</keyword>
<comment type="caution">
    <text evidence="2">The sequence shown here is derived from an EMBL/GenBank/DDBJ whole genome shotgun (WGS) entry which is preliminary data.</text>
</comment>
<proteinExistence type="predicted"/>
<dbReference type="InterPro" id="IPR005162">
    <property type="entry name" value="Retrotrans_gag_dom"/>
</dbReference>
<name>A0A5D3BNH7_CUCMM</name>
<feature type="domain" description="Retrotransposon gag" evidence="1">
    <location>
        <begin position="68"/>
        <end position="127"/>
    </location>
</feature>
<organism evidence="2 3">
    <name type="scientific">Cucumis melo var. makuwa</name>
    <name type="common">Oriental melon</name>
    <dbReference type="NCBI Taxonomy" id="1194695"/>
    <lineage>
        <taxon>Eukaryota</taxon>
        <taxon>Viridiplantae</taxon>
        <taxon>Streptophyta</taxon>
        <taxon>Embryophyta</taxon>
        <taxon>Tracheophyta</taxon>
        <taxon>Spermatophyta</taxon>
        <taxon>Magnoliopsida</taxon>
        <taxon>eudicotyledons</taxon>
        <taxon>Gunneridae</taxon>
        <taxon>Pentapetalae</taxon>
        <taxon>rosids</taxon>
        <taxon>fabids</taxon>
        <taxon>Cucurbitales</taxon>
        <taxon>Cucurbitaceae</taxon>
        <taxon>Benincaseae</taxon>
        <taxon>Cucumis</taxon>
    </lineage>
</organism>
<reference evidence="2 3" key="1">
    <citation type="submission" date="2019-08" db="EMBL/GenBank/DDBJ databases">
        <title>Draft genome sequences of two oriental melons (Cucumis melo L. var makuwa).</title>
        <authorList>
            <person name="Kwon S.-Y."/>
        </authorList>
    </citation>
    <scope>NUCLEOTIDE SEQUENCE [LARGE SCALE GENOMIC DNA]</scope>
    <source>
        <strain evidence="3">cv. Chang Bougi</strain>
        <tissue evidence="2">Leaf</tissue>
    </source>
</reference>
<accession>A0A5D3BNH7</accession>
<gene>
    <name evidence="2" type="ORF">E5676_scaffold562G001080</name>
</gene>
<evidence type="ECO:0000259" key="1">
    <source>
        <dbReference type="Pfam" id="PF03732"/>
    </source>
</evidence>
<dbReference type="GO" id="GO:0008233">
    <property type="term" value="F:peptidase activity"/>
    <property type="evidence" value="ECO:0007669"/>
    <property type="project" value="UniProtKB-KW"/>
</dbReference>
<evidence type="ECO:0000313" key="2">
    <source>
        <dbReference type="EMBL" id="TYJ99708.1"/>
    </source>
</evidence>
<protein>
    <submittedName>
        <fullName evidence="2">Gag-protease polyprotein</fullName>
    </submittedName>
</protein>